<dbReference type="Proteomes" id="UP000095094">
    <property type="component" value="Unassembled WGS sequence"/>
</dbReference>
<proteinExistence type="predicted"/>
<protein>
    <submittedName>
        <fullName evidence="2">Lantibiotic biosynthesis protein</fullName>
    </submittedName>
</protein>
<evidence type="ECO:0000313" key="3">
    <source>
        <dbReference type="Proteomes" id="UP000095094"/>
    </source>
</evidence>
<dbReference type="InterPro" id="IPR023809">
    <property type="entry name" value="Thiopep_bacteriocin_synth_dom"/>
</dbReference>
<comment type="caution">
    <text evidence="2">The sequence shown here is derived from an EMBL/GenBank/DDBJ whole genome shotgun (WGS) entry which is preliminary data.</text>
</comment>
<keyword evidence="3" id="KW-1185">Reference proteome</keyword>
<gene>
    <name evidence="2" type="ORF">BCR25_00140</name>
</gene>
<dbReference type="EMBL" id="MIJY01000001">
    <property type="protein sequence ID" value="OEG20275.1"/>
    <property type="molecule type" value="Genomic_DNA"/>
</dbReference>
<sequence>MWTSKHIFIHDYQLIEIFLKDYLFPYIDRQTLSYFFIRYWDGGPHIRLRYKNQAENFEEGIEKLMVEFQMTYKDHPFQEVSYDAAIVETEEVQPAAPFPNFSVQTIDYVPELYRYGGADVMDLSEELFECSSRFTSHIIQKLTRSQRYVLAIDMMYKCAKIAEELGYFDDFEKFFRAYREIWIQFEGAELDSSIQQAITSRINRLQNGECSLHFYQTYLETFRALIEQIKIKQTTMEPKYAYYIVISHLHMLNNRLGISPEFEFLFSDTFVKTEVKINV</sequence>
<dbReference type="RefSeq" id="WP_069661588.1">
    <property type="nucleotide sequence ID" value="NZ_JBHUJJ010000001.1"/>
</dbReference>
<dbReference type="OrthoDB" id="1273722at2"/>
<accession>A0A1E5H613</accession>
<dbReference type="AlphaFoldDB" id="A0A1E5H613"/>
<feature type="domain" description="Thiopeptide-type bacteriocin biosynthesis" evidence="1">
    <location>
        <begin position="2"/>
        <end position="266"/>
    </location>
</feature>
<name>A0A1E5H613_9ENTE</name>
<organism evidence="2 3">
    <name type="scientific">Enterococcus termitis</name>
    <dbReference type="NCBI Taxonomy" id="332950"/>
    <lineage>
        <taxon>Bacteria</taxon>
        <taxon>Bacillati</taxon>
        <taxon>Bacillota</taxon>
        <taxon>Bacilli</taxon>
        <taxon>Lactobacillales</taxon>
        <taxon>Enterococcaceae</taxon>
        <taxon>Enterococcus</taxon>
    </lineage>
</organism>
<dbReference type="NCBIfam" id="TIGR03891">
    <property type="entry name" value="thiopep_ocin"/>
    <property type="match status" value="1"/>
</dbReference>
<reference evidence="3" key="1">
    <citation type="submission" date="2016-09" db="EMBL/GenBank/DDBJ databases">
        <authorList>
            <person name="Gulvik C.A."/>
        </authorList>
    </citation>
    <scope>NUCLEOTIDE SEQUENCE [LARGE SCALE GENOMIC DNA]</scope>
    <source>
        <strain evidence="3">LMG 8895</strain>
    </source>
</reference>
<evidence type="ECO:0000259" key="1">
    <source>
        <dbReference type="Pfam" id="PF14028"/>
    </source>
</evidence>
<dbReference type="Pfam" id="PF14028">
    <property type="entry name" value="Lant_dehydr_C"/>
    <property type="match status" value="1"/>
</dbReference>
<evidence type="ECO:0000313" key="2">
    <source>
        <dbReference type="EMBL" id="OEG20275.1"/>
    </source>
</evidence>